<keyword evidence="4" id="KW-0804">Transcription</keyword>
<accession>A0A3B0W644</accession>
<protein>
    <submittedName>
        <fullName evidence="6">Transcriptional regulator, LysR family</fullName>
    </submittedName>
</protein>
<dbReference type="Pfam" id="PF03466">
    <property type="entry name" value="LysR_substrate"/>
    <property type="match status" value="1"/>
</dbReference>
<dbReference type="Gene3D" id="1.10.10.10">
    <property type="entry name" value="Winged helix-like DNA-binding domain superfamily/Winged helix DNA-binding domain"/>
    <property type="match status" value="1"/>
</dbReference>
<name>A0A3B0W644_9ZZZZ</name>
<dbReference type="GO" id="GO:0043565">
    <property type="term" value="F:sequence-specific DNA binding"/>
    <property type="evidence" value="ECO:0007669"/>
    <property type="project" value="TreeGrafter"/>
</dbReference>
<gene>
    <name evidence="6" type="ORF">MNBD_GAMMA05-865</name>
</gene>
<evidence type="ECO:0000256" key="4">
    <source>
        <dbReference type="ARBA" id="ARBA00023163"/>
    </source>
</evidence>
<evidence type="ECO:0000256" key="2">
    <source>
        <dbReference type="ARBA" id="ARBA00023015"/>
    </source>
</evidence>
<evidence type="ECO:0000259" key="5">
    <source>
        <dbReference type="PROSITE" id="PS50931"/>
    </source>
</evidence>
<feature type="domain" description="HTH lysR-type" evidence="5">
    <location>
        <begin position="4"/>
        <end position="61"/>
    </location>
</feature>
<dbReference type="InterPro" id="IPR058163">
    <property type="entry name" value="LysR-type_TF_proteobact-type"/>
</dbReference>
<dbReference type="SUPFAM" id="SSF46785">
    <property type="entry name" value="Winged helix' DNA-binding domain"/>
    <property type="match status" value="1"/>
</dbReference>
<evidence type="ECO:0000256" key="1">
    <source>
        <dbReference type="ARBA" id="ARBA00009437"/>
    </source>
</evidence>
<organism evidence="6">
    <name type="scientific">hydrothermal vent metagenome</name>
    <dbReference type="NCBI Taxonomy" id="652676"/>
    <lineage>
        <taxon>unclassified sequences</taxon>
        <taxon>metagenomes</taxon>
        <taxon>ecological metagenomes</taxon>
    </lineage>
</organism>
<proteinExistence type="inferred from homology"/>
<dbReference type="GO" id="GO:0006351">
    <property type="term" value="P:DNA-templated transcription"/>
    <property type="evidence" value="ECO:0007669"/>
    <property type="project" value="TreeGrafter"/>
</dbReference>
<dbReference type="Pfam" id="PF00126">
    <property type="entry name" value="HTH_1"/>
    <property type="match status" value="1"/>
</dbReference>
<comment type="similarity">
    <text evidence="1">Belongs to the LysR transcriptional regulatory family.</text>
</comment>
<dbReference type="FunFam" id="1.10.10.10:FF:000001">
    <property type="entry name" value="LysR family transcriptional regulator"/>
    <property type="match status" value="1"/>
</dbReference>
<dbReference type="GO" id="GO:0003700">
    <property type="term" value="F:DNA-binding transcription factor activity"/>
    <property type="evidence" value="ECO:0007669"/>
    <property type="project" value="InterPro"/>
</dbReference>
<dbReference type="InterPro" id="IPR036390">
    <property type="entry name" value="WH_DNA-bd_sf"/>
</dbReference>
<dbReference type="InterPro" id="IPR005119">
    <property type="entry name" value="LysR_subst-bd"/>
</dbReference>
<sequence length="297" mass="33091">MNNMNWDGLRYFLAAAEAGSLSAAAKALNSNQPTIGRHIDTLETTLGVKLFQRSVKGISLTEEGQAVFEQAKKIQQSVVKIQRVVQGGEEHASGTVRLSLPEGLGQELLIPALDKFYKAYPDVKLIFNVSATTANLTQGEADVAVRLFRPEETDLVIKKLGEMKMGLYASKKYEKSHGLPDKLKDLRQHQVITYGDHLSILPENQWLLNHTEESLRILSSDSTVTRFKATTSGIGISIQPMVLSQANRNLIPLFKAANLPSHNVWMVYHKDLRHMARIRAVVDFISDYLTKALKQTP</sequence>
<dbReference type="EMBL" id="UOFE01000015">
    <property type="protein sequence ID" value="VAW51385.1"/>
    <property type="molecule type" value="Genomic_DNA"/>
</dbReference>
<dbReference type="Gene3D" id="3.40.190.290">
    <property type="match status" value="1"/>
</dbReference>
<dbReference type="InterPro" id="IPR000847">
    <property type="entry name" value="LysR_HTH_N"/>
</dbReference>
<dbReference type="PRINTS" id="PR00039">
    <property type="entry name" value="HTHLYSR"/>
</dbReference>
<dbReference type="AlphaFoldDB" id="A0A3B0W644"/>
<keyword evidence="3" id="KW-0238">DNA-binding</keyword>
<keyword evidence="2" id="KW-0805">Transcription regulation</keyword>
<reference evidence="6" key="1">
    <citation type="submission" date="2018-06" db="EMBL/GenBank/DDBJ databases">
        <authorList>
            <person name="Zhirakovskaya E."/>
        </authorList>
    </citation>
    <scope>NUCLEOTIDE SEQUENCE</scope>
</reference>
<evidence type="ECO:0000256" key="3">
    <source>
        <dbReference type="ARBA" id="ARBA00023125"/>
    </source>
</evidence>
<evidence type="ECO:0000313" key="6">
    <source>
        <dbReference type="EMBL" id="VAW51385.1"/>
    </source>
</evidence>
<dbReference type="CDD" id="cd08422">
    <property type="entry name" value="PBP2_CrgA_like"/>
    <property type="match status" value="1"/>
</dbReference>
<dbReference type="PANTHER" id="PTHR30537">
    <property type="entry name" value="HTH-TYPE TRANSCRIPTIONAL REGULATOR"/>
    <property type="match status" value="1"/>
</dbReference>
<dbReference type="PROSITE" id="PS50931">
    <property type="entry name" value="HTH_LYSR"/>
    <property type="match status" value="1"/>
</dbReference>
<dbReference type="PANTHER" id="PTHR30537:SF3">
    <property type="entry name" value="TRANSCRIPTIONAL REGULATORY PROTEIN"/>
    <property type="match status" value="1"/>
</dbReference>
<dbReference type="InterPro" id="IPR036388">
    <property type="entry name" value="WH-like_DNA-bd_sf"/>
</dbReference>
<dbReference type="SUPFAM" id="SSF53850">
    <property type="entry name" value="Periplasmic binding protein-like II"/>
    <property type="match status" value="1"/>
</dbReference>